<feature type="chain" id="PRO_5045784287" evidence="2">
    <location>
        <begin position="29"/>
        <end position="148"/>
    </location>
</feature>
<keyword evidence="4" id="KW-1185">Reference proteome</keyword>
<feature type="signal peptide" evidence="2">
    <location>
        <begin position="1"/>
        <end position="28"/>
    </location>
</feature>
<dbReference type="Gene3D" id="1.25.40.180">
    <property type="match status" value="1"/>
</dbReference>
<dbReference type="Proteomes" id="UP001189429">
    <property type="component" value="Unassembled WGS sequence"/>
</dbReference>
<organism evidence="3 4">
    <name type="scientific">Prorocentrum cordatum</name>
    <dbReference type="NCBI Taxonomy" id="2364126"/>
    <lineage>
        <taxon>Eukaryota</taxon>
        <taxon>Sar</taxon>
        <taxon>Alveolata</taxon>
        <taxon>Dinophyceae</taxon>
        <taxon>Prorocentrales</taxon>
        <taxon>Prorocentraceae</taxon>
        <taxon>Prorocentrum</taxon>
    </lineage>
</organism>
<feature type="region of interest" description="Disordered" evidence="1">
    <location>
        <begin position="85"/>
        <end position="148"/>
    </location>
</feature>
<proteinExistence type="predicted"/>
<evidence type="ECO:0000313" key="4">
    <source>
        <dbReference type="Proteomes" id="UP001189429"/>
    </source>
</evidence>
<protein>
    <submittedName>
        <fullName evidence="3">Uncharacterized protein</fullName>
    </submittedName>
</protein>
<dbReference type="EMBL" id="CAUYUJ010006956">
    <property type="protein sequence ID" value="CAK0819149.1"/>
    <property type="molecule type" value="Genomic_DNA"/>
</dbReference>
<evidence type="ECO:0000256" key="2">
    <source>
        <dbReference type="SAM" id="SignalP"/>
    </source>
</evidence>
<evidence type="ECO:0000313" key="3">
    <source>
        <dbReference type="EMBL" id="CAK0819149.1"/>
    </source>
</evidence>
<sequence length="148" mass="15406">MKLIGALLVRRMLAGKVFLAILAELVHAPTQEAMESAAALLTVAGGFFDTRDLEWTHHACLDDMFSQLRSVAGRPSCSARTRCLLTGRPRPAGRRLGGPPAVAGGGPVDAEGGQRPAGRGPRFGPPVEQAGPKAPGAWPPPSRTAHSA</sequence>
<dbReference type="SUPFAM" id="SSF48371">
    <property type="entry name" value="ARM repeat"/>
    <property type="match status" value="1"/>
</dbReference>
<feature type="compositionally biased region" description="Low complexity" evidence="1">
    <location>
        <begin position="97"/>
        <end position="136"/>
    </location>
</feature>
<comment type="caution">
    <text evidence="3">The sequence shown here is derived from an EMBL/GenBank/DDBJ whole genome shotgun (WGS) entry which is preliminary data.</text>
</comment>
<evidence type="ECO:0000256" key="1">
    <source>
        <dbReference type="SAM" id="MobiDB-lite"/>
    </source>
</evidence>
<keyword evidence="2" id="KW-0732">Signal</keyword>
<gene>
    <name evidence="3" type="ORF">PCOR1329_LOCUS21211</name>
</gene>
<reference evidence="3" key="1">
    <citation type="submission" date="2023-10" db="EMBL/GenBank/DDBJ databases">
        <authorList>
            <person name="Chen Y."/>
            <person name="Shah S."/>
            <person name="Dougan E. K."/>
            <person name="Thang M."/>
            <person name="Chan C."/>
        </authorList>
    </citation>
    <scope>NUCLEOTIDE SEQUENCE [LARGE SCALE GENOMIC DNA]</scope>
</reference>
<accession>A0ABN9RJX8</accession>
<name>A0ABN9RJX8_9DINO</name>
<dbReference type="InterPro" id="IPR016024">
    <property type="entry name" value="ARM-type_fold"/>
</dbReference>